<feature type="compositionally biased region" description="Acidic residues" evidence="1">
    <location>
        <begin position="116"/>
        <end position="145"/>
    </location>
</feature>
<accession>A0AA36JR82</accession>
<feature type="compositionally biased region" description="Basic and acidic residues" evidence="1">
    <location>
        <begin position="538"/>
        <end position="551"/>
    </location>
</feature>
<proteinExistence type="predicted"/>
<dbReference type="EMBL" id="CAUJNA010003846">
    <property type="protein sequence ID" value="CAJ1410913.1"/>
    <property type="molecule type" value="Genomic_DNA"/>
</dbReference>
<name>A0AA36JR82_9DINO</name>
<feature type="region of interest" description="Disordered" evidence="1">
    <location>
        <begin position="86"/>
        <end position="183"/>
    </location>
</feature>
<comment type="caution">
    <text evidence="2">The sequence shown here is derived from an EMBL/GenBank/DDBJ whole genome shotgun (WGS) entry which is preliminary data.</text>
</comment>
<evidence type="ECO:0000256" key="1">
    <source>
        <dbReference type="SAM" id="MobiDB-lite"/>
    </source>
</evidence>
<feature type="non-terminal residue" evidence="2">
    <location>
        <position position="593"/>
    </location>
</feature>
<evidence type="ECO:0000313" key="2">
    <source>
        <dbReference type="EMBL" id="CAJ1410913.1"/>
    </source>
</evidence>
<dbReference type="AlphaFoldDB" id="A0AA36JR82"/>
<feature type="compositionally biased region" description="Basic and acidic residues" evidence="1">
    <location>
        <begin position="146"/>
        <end position="161"/>
    </location>
</feature>
<dbReference type="Proteomes" id="UP001178507">
    <property type="component" value="Unassembled WGS sequence"/>
</dbReference>
<sequence length="593" mass="67356">DCPTLKRGATLRHSPSFEKELELVMLETEKDWRYLRCDMEKKHPTKIMMVRYNSAGTWFHTPGKGWALYEPDHPELPRLHAELKAQEDKDGEEAPNLASAQRQLAEQQDVSLPETQVDEEDLAGGAEECGDEELNETQLPEDEECGDAKLNETPLPEHEERGDEELNETQPEHEERGDDEELNETQLLEHEGRSNEELPEHKQLENAATVDEAYKMTQELSWREATQDMEQWQQPPAAENAGYFEEEWPAADNVDYAAREWPAAENVGYSKCVAAENIDYVAKQWPATENVGCLEWPAAENFYYSANQWPAENVDYLAEYVDSSQELEWAAAGNVAYEWPAAGNVVAKEWQAEDAVGYLEELPAADNVGYLEEPAADNACYLEEELPAADNACYWEEELPAADNACYLEEELPAADNACYLEEELPAADNACYLEEELPAADNAWYLEEELPAADNACYLEEELPAADNACYLEEEPAAKKVCISEDAQKWQETFKQEENTEGAGRWWAADNEQTRSWLEDKRRQGEWPGGEGGDEAPDARDAVMKERGLDLEWPWYGPREDWPEQLNEEGLEVEDPKLQNSNTPKDNANHES</sequence>
<gene>
    <name evidence="2" type="ORF">EVOR1521_LOCUS31637</name>
</gene>
<keyword evidence="3" id="KW-1185">Reference proteome</keyword>
<organism evidence="2 3">
    <name type="scientific">Effrenium voratum</name>
    <dbReference type="NCBI Taxonomy" id="2562239"/>
    <lineage>
        <taxon>Eukaryota</taxon>
        <taxon>Sar</taxon>
        <taxon>Alveolata</taxon>
        <taxon>Dinophyceae</taxon>
        <taxon>Suessiales</taxon>
        <taxon>Symbiodiniaceae</taxon>
        <taxon>Effrenium</taxon>
    </lineage>
</organism>
<evidence type="ECO:0000313" key="3">
    <source>
        <dbReference type="Proteomes" id="UP001178507"/>
    </source>
</evidence>
<protein>
    <submittedName>
        <fullName evidence="2">Uncharacterized protein</fullName>
    </submittedName>
</protein>
<reference evidence="2" key="1">
    <citation type="submission" date="2023-08" db="EMBL/GenBank/DDBJ databases">
        <authorList>
            <person name="Chen Y."/>
            <person name="Shah S."/>
            <person name="Dougan E. K."/>
            <person name="Thang M."/>
            <person name="Chan C."/>
        </authorList>
    </citation>
    <scope>NUCLEOTIDE SEQUENCE</scope>
</reference>
<feature type="compositionally biased region" description="Polar residues" evidence="1">
    <location>
        <begin position="98"/>
        <end position="114"/>
    </location>
</feature>
<feature type="region of interest" description="Disordered" evidence="1">
    <location>
        <begin position="515"/>
        <end position="593"/>
    </location>
</feature>